<sequence>MSAMAARRLLIRHPCGFHLRGLRTQAWPDGDEESGPKRVSRFKGRTVREIIRYSEEEFDNAAAKQQELRNVMQVRALLGQRPGRLMDVSELSALHPNLAEAVRDYPGVFKVVDYGAGSSLLCFTAEAEALLKQEESLREEMEARSVRVLRKLLMLSVDRRLSLGRVGFWATDFGLPDDLSDLVSRYREFFELSTTLDYTTWVSLALWDPALAVSYAEIEDRQRQAGTMTQMEMWTPKGYVLSKRHRKVLARFREAPFVSPYTDYRDLESLKMKFEKHAVAGMQELLNLTLYKSLMLSTLAEFKTEFSFSRKPLDLVLRHPEYFYVSPVGKQETVFLRSAYRSGELVKKSPLVLIREQFVKLLDKK</sequence>
<accession>A0A8T0IFD3</accession>
<dbReference type="Pfam" id="PF11955">
    <property type="entry name" value="PORR"/>
    <property type="match status" value="1"/>
</dbReference>
<dbReference type="PANTHER" id="PTHR31476">
    <property type="entry name" value="PROTEIN WHAT'S THIS FACTOR 1 HOMOLOG, CHLOROPLASTIC"/>
    <property type="match status" value="1"/>
</dbReference>
<protein>
    <recommendedName>
        <fullName evidence="1">PORR domain-containing protein</fullName>
    </recommendedName>
</protein>
<dbReference type="InterPro" id="IPR045040">
    <property type="entry name" value="PORR_fam"/>
</dbReference>
<evidence type="ECO:0000313" key="2">
    <source>
        <dbReference type="EMBL" id="KAG0582430.1"/>
    </source>
</evidence>
<dbReference type="PANTHER" id="PTHR31476:SF4">
    <property type="entry name" value="PROTEIN WHAT'S THIS FACTOR 1 HOMOLOG, CHLOROPLASTIC"/>
    <property type="match status" value="1"/>
</dbReference>
<keyword evidence="3" id="KW-1185">Reference proteome</keyword>
<dbReference type="AlphaFoldDB" id="A0A8T0IFD3"/>
<comment type="caution">
    <text evidence="2">The sequence shown here is derived from an EMBL/GenBank/DDBJ whole genome shotgun (WGS) entry which is preliminary data.</text>
</comment>
<dbReference type="GO" id="GO:0003723">
    <property type="term" value="F:RNA binding"/>
    <property type="evidence" value="ECO:0007669"/>
    <property type="project" value="InterPro"/>
</dbReference>
<dbReference type="Proteomes" id="UP000822688">
    <property type="component" value="Chromosome 3"/>
</dbReference>
<evidence type="ECO:0000313" key="3">
    <source>
        <dbReference type="Proteomes" id="UP000822688"/>
    </source>
</evidence>
<proteinExistence type="predicted"/>
<feature type="domain" description="PORR" evidence="1">
    <location>
        <begin position="56"/>
        <end position="364"/>
    </location>
</feature>
<dbReference type="InterPro" id="IPR021099">
    <property type="entry name" value="PORR_domain"/>
</dbReference>
<dbReference type="EMBL" id="CM026423">
    <property type="protein sequence ID" value="KAG0582430.1"/>
    <property type="molecule type" value="Genomic_DNA"/>
</dbReference>
<reference evidence="2" key="1">
    <citation type="submission" date="2020-06" db="EMBL/GenBank/DDBJ databases">
        <title>WGS assembly of Ceratodon purpureus strain R40.</title>
        <authorList>
            <person name="Carey S.B."/>
            <person name="Jenkins J."/>
            <person name="Shu S."/>
            <person name="Lovell J.T."/>
            <person name="Sreedasyam A."/>
            <person name="Maumus F."/>
            <person name="Tiley G.P."/>
            <person name="Fernandez-Pozo N."/>
            <person name="Barry K."/>
            <person name="Chen C."/>
            <person name="Wang M."/>
            <person name="Lipzen A."/>
            <person name="Daum C."/>
            <person name="Saski C.A."/>
            <person name="Payton A.C."/>
            <person name="Mcbreen J.C."/>
            <person name="Conrad R.E."/>
            <person name="Kollar L.M."/>
            <person name="Olsson S."/>
            <person name="Huttunen S."/>
            <person name="Landis J.B."/>
            <person name="Wickett N.J."/>
            <person name="Johnson M.G."/>
            <person name="Rensing S.A."/>
            <person name="Grimwood J."/>
            <person name="Schmutz J."/>
            <person name="Mcdaniel S.F."/>
        </authorList>
    </citation>
    <scope>NUCLEOTIDE SEQUENCE</scope>
    <source>
        <strain evidence="2">R40</strain>
    </source>
</reference>
<organism evidence="2 3">
    <name type="scientific">Ceratodon purpureus</name>
    <name type="common">Fire moss</name>
    <name type="synonym">Dicranum purpureum</name>
    <dbReference type="NCBI Taxonomy" id="3225"/>
    <lineage>
        <taxon>Eukaryota</taxon>
        <taxon>Viridiplantae</taxon>
        <taxon>Streptophyta</taxon>
        <taxon>Embryophyta</taxon>
        <taxon>Bryophyta</taxon>
        <taxon>Bryophytina</taxon>
        <taxon>Bryopsida</taxon>
        <taxon>Dicranidae</taxon>
        <taxon>Pseudoditrichales</taxon>
        <taxon>Ditrichaceae</taxon>
        <taxon>Ceratodon</taxon>
    </lineage>
</organism>
<name>A0A8T0IFD3_CERPU</name>
<evidence type="ECO:0000259" key="1">
    <source>
        <dbReference type="Pfam" id="PF11955"/>
    </source>
</evidence>
<gene>
    <name evidence="2" type="ORF">KC19_3G059100</name>
</gene>